<gene>
    <name evidence="1" type="ORF">F383_37627</name>
</gene>
<protein>
    <submittedName>
        <fullName evidence="1">Uncharacterized protein</fullName>
    </submittedName>
</protein>
<reference evidence="2" key="1">
    <citation type="submission" date="2014-09" db="EMBL/GenBank/DDBJ databases">
        <authorList>
            <person name="Mudge J."/>
            <person name="Ramaraj T."/>
            <person name="Lindquist I.E."/>
            <person name="Bharti A.K."/>
            <person name="Sundararajan A."/>
            <person name="Cameron C.T."/>
            <person name="Woodward J.E."/>
            <person name="May G.D."/>
            <person name="Brubaker C."/>
            <person name="Broadhvest J."/>
            <person name="Wilkins T.A."/>
        </authorList>
    </citation>
    <scope>NUCLEOTIDE SEQUENCE</scope>
    <source>
        <strain evidence="2">cv. AKA8401</strain>
    </source>
</reference>
<name>A0A0B0MFW8_GOSAR</name>
<proteinExistence type="predicted"/>
<organism evidence="1 2">
    <name type="scientific">Gossypium arboreum</name>
    <name type="common">Tree cotton</name>
    <name type="synonym">Gossypium nanking</name>
    <dbReference type="NCBI Taxonomy" id="29729"/>
    <lineage>
        <taxon>Eukaryota</taxon>
        <taxon>Viridiplantae</taxon>
        <taxon>Streptophyta</taxon>
        <taxon>Embryophyta</taxon>
        <taxon>Tracheophyta</taxon>
        <taxon>Spermatophyta</taxon>
        <taxon>Magnoliopsida</taxon>
        <taxon>eudicotyledons</taxon>
        <taxon>Gunneridae</taxon>
        <taxon>Pentapetalae</taxon>
        <taxon>rosids</taxon>
        <taxon>malvids</taxon>
        <taxon>Malvales</taxon>
        <taxon>Malvaceae</taxon>
        <taxon>Malvoideae</taxon>
        <taxon>Gossypium</taxon>
    </lineage>
</organism>
<evidence type="ECO:0000313" key="1">
    <source>
        <dbReference type="EMBL" id="KHF98298.1"/>
    </source>
</evidence>
<dbReference type="EMBL" id="JRRC01035275">
    <property type="protein sequence ID" value="KHF98298.1"/>
    <property type="molecule type" value="Genomic_DNA"/>
</dbReference>
<evidence type="ECO:0000313" key="2">
    <source>
        <dbReference type="Proteomes" id="UP000032142"/>
    </source>
</evidence>
<accession>A0A0B0MFW8</accession>
<comment type="caution">
    <text evidence="1">The sequence shown here is derived from an EMBL/GenBank/DDBJ whole genome shotgun (WGS) entry which is preliminary data.</text>
</comment>
<keyword evidence="2" id="KW-1185">Reference proteome</keyword>
<sequence length="16" mass="1781">MGQCRSKKQDLASLCL</sequence>
<dbReference type="Proteomes" id="UP000032142">
    <property type="component" value="Unassembled WGS sequence"/>
</dbReference>
<dbReference type="AlphaFoldDB" id="A0A0B0MFW8"/>